<feature type="transmembrane region" description="Helical" evidence="7">
    <location>
        <begin position="183"/>
        <end position="204"/>
    </location>
</feature>
<keyword evidence="6 7" id="KW-0472">Membrane</keyword>
<feature type="transmembrane region" description="Helical" evidence="7">
    <location>
        <begin position="110"/>
        <end position="131"/>
    </location>
</feature>
<keyword evidence="4 7" id="KW-0812">Transmembrane</keyword>
<dbReference type="PANTHER" id="PTHR13146">
    <property type="match status" value="1"/>
</dbReference>
<proteinExistence type="predicted"/>
<evidence type="ECO:0000256" key="6">
    <source>
        <dbReference type="ARBA" id="ARBA00023136"/>
    </source>
</evidence>
<feature type="transmembrane region" description="Helical" evidence="7">
    <location>
        <begin position="56"/>
        <end position="79"/>
    </location>
</feature>
<reference evidence="8" key="1">
    <citation type="submission" date="2020-05" db="EMBL/GenBank/DDBJ databases">
        <title>Phylogenomic resolution of chytrid fungi.</title>
        <authorList>
            <person name="Stajich J.E."/>
            <person name="Amses K."/>
            <person name="Simmons R."/>
            <person name="Seto K."/>
            <person name="Myers J."/>
            <person name="Bonds A."/>
            <person name="Quandt C.A."/>
            <person name="Barry K."/>
            <person name="Liu P."/>
            <person name="Grigoriev I."/>
            <person name="Longcore J.E."/>
            <person name="James T.Y."/>
        </authorList>
    </citation>
    <scope>NUCLEOTIDE SEQUENCE</scope>
    <source>
        <strain evidence="8">PLAUS21</strain>
    </source>
</reference>
<dbReference type="GO" id="GO:0016020">
    <property type="term" value="C:membrane"/>
    <property type="evidence" value="ECO:0007669"/>
    <property type="project" value="UniProtKB-SubCell"/>
</dbReference>
<evidence type="ECO:0000256" key="7">
    <source>
        <dbReference type="SAM" id="Phobius"/>
    </source>
</evidence>
<dbReference type="AlphaFoldDB" id="A0AAD5ULU4"/>
<comment type="caution">
    <text evidence="8">The sequence shown here is derived from an EMBL/GenBank/DDBJ whole genome shotgun (WGS) entry which is preliminary data.</text>
</comment>
<protein>
    <recommendedName>
        <fullName evidence="10">Integral membrane protein</fullName>
    </recommendedName>
</protein>
<evidence type="ECO:0000256" key="1">
    <source>
        <dbReference type="ARBA" id="ARBA00004141"/>
    </source>
</evidence>
<dbReference type="PANTHER" id="PTHR13146:SF0">
    <property type="entry name" value="SOLUTE CARRIER FAMILY 35 MEMBER F6"/>
    <property type="match status" value="1"/>
</dbReference>
<dbReference type="Pfam" id="PF08449">
    <property type="entry name" value="UAA"/>
    <property type="match status" value="1"/>
</dbReference>
<evidence type="ECO:0000256" key="3">
    <source>
        <dbReference type="ARBA" id="ARBA00022597"/>
    </source>
</evidence>
<organism evidence="8 9">
    <name type="scientific">Boothiomyces macroporosus</name>
    <dbReference type="NCBI Taxonomy" id="261099"/>
    <lineage>
        <taxon>Eukaryota</taxon>
        <taxon>Fungi</taxon>
        <taxon>Fungi incertae sedis</taxon>
        <taxon>Chytridiomycota</taxon>
        <taxon>Chytridiomycota incertae sedis</taxon>
        <taxon>Chytridiomycetes</taxon>
        <taxon>Rhizophydiales</taxon>
        <taxon>Terramycetaceae</taxon>
        <taxon>Boothiomyces</taxon>
    </lineage>
</organism>
<dbReference type="InterPro" id="IPR037185">
    <property type="entry name" value="EmrE-like"/>
</dbReference>
<dbReference type="SUPFAM" id="SSF103481">
    <property type="entry name" value="Multidrug resistance efflux transporter EmrE"/>
    <property type="match status" value="1"/>
</dbReference>
<evidence type="ECO:0000256" key="5">
    <source>
        <dbReference type="ARBA" id="ARBA00022989"/>
    </source>
</evidence>
<evidence type="ECO:0008006" key="10">
    <source>
        <dbReference type="Google" id="ProtNLM"/>
    </source>
</evidence>
<keyword evidence="9" id="KW-1185">Reference proteome</keyword>
<feature type="transmembrane region" description="Helical" evidence="7">
    <location>
        <begin position="264"/>
        <end position="293"/>
    </location>
</feature>
<feature type="transmembrane region" description="Helical" evidence="7">
    <location>
        <begin position="224"/>
        <end position="243"/>
    </location>
</feature>
<evidence type="ECO:0000313" key="9">
    <source>
        <dbReference type="Proteomes" id="UP001210925"/>
    </source>
</evidence>
<dbReference type="GO" id="GO:0055085">
    <property type="term" value="P:transmembrane transport"/>
    <property type="evidence" value="ECO:0007669"/>
    <property type="project" value="InterPro"/>
</dbReference>
<name>A0AAD5ULU4_9FUNG</name>
<keyword evidence="2" id="KW-0813">Transport</keyword>
<accession>A0AAD5ULU4</accession>
<dbReference type="InterPro" id="IPR013657">
    <property type="entry name" value="SCL35B1-4/HUT1"/>
</dbReference>
<gene>
    <name evidence="8" type="ORF">HK103_003770</name>
</gene>
<dbReference type="Proteomes" id="UP001210925">
    <property type="component" value="Unassembled WGS sequence"/>
</dbReference>
<keyword evidence="5 7" id="KW-1133">Transmembrane helix</keyword>
<sequence>MFIGEIMCLFVFEFMKWRKSKNEYQPVAEVEDQPENQETIYDEIDAKAELTGWKQVLFLIPTLCDLTATTLMNVGLIFVSASIYQMLRGSVVLFTGIFSTLFLGRKHPAYRWAALFVVFLGVAIVGLSSVFQASESAARPTSPIGVFLVVVAQGFTATQFVVEEKIMSKYSIEPLKAVGLEGFFGLFLTVAAVPILHFTLGVNGEPGNVFDMYEMYRQIMFPQVLWAGFGIMFSISIFNWCGLAVTQNISATSRSTIDTSRTMFIWMASLALGWESFKSLQVVGFIVLIYGTFLFNDVVSPPFCLKPSVHLEEVEPVADN</sequence>
<evidence type="ECO:0000256" key="2">
    <source>
        <dbReference type="ARBA" id="ARBA00022448"/>
    </source>
</evidence>
<feature type="transmembrane region" description="Helical" evidence="7">
    <location>
        <begin position="85"/>
        <end position="103"/>
    </location>
</feature>
<comment type="subcellular location">
    <subcellularLocation>
        <location evidence="1">Membrane</location>
        <topology evidence="1">Multi-pass membrane protein</topology>
    </subcellularLocation>
</comment>
<keyword evidence="3" id="KW-0762">Sugar transport</keyword>
<evidence type="ECO:0000256" key="4">
    <source>
        <dbReference type="ARBA" id="ARBA00022692"/>
    </source>
</evidence>
<evidence type="ECO:0000313" key="8">
    <source>
        <dbReference type="EMBL" id="KAJ3258289.1"/>
    </source>
</evidence>
<dbReference type="EMBL" id="JADGKB010000029">
    <property type="protein sequence ID" value="KAJ3258289.1"/>
    <property type="molecule type" value="Genomic_DNA"/>
</dbReference>
<feature type="transmembrane region" description="Helical" evidence="7">
    <location>
        <begin position="143"/>
        <end position="162"/>
    </location>
</feature>